<accession>A4X6U7</accession>
<dbReference type="EMBL" id="CP000667">
    <property type="protein sequence ID" value="ABP54597.1"/>
    <property type="molecule type" value="Genomic_DNA"/>
</dbReference>
<dbReference type="Pfam" id="PF12006">
    <property type="entry name" value="DUF3500"/>
    <property type="match status" value="1"/>
</dbReference>
<dbReference type="InterPro" id="IPR021889">
    <property type="entry name" value="DUF3500"/>
</dbReference>
<dbReference type="STRING" id="369723.Strop_2146"/>
<dbReference type="HOGENOM" id="CLU_033093_0_0_11"/>
<evidence type="ECO:0000313" key="2">
    <source>
        <dbReference type="Proteomes" id="UP000000235"/>
    </source>
</evidence>
<keyword evidence="2" id="KW-1185">Reference proteome</keyword>
<gene>
    <name evidence="1" type="ordered locus">Strop_2146</name>
</gene>
<evidence type="ECO:0000313" key="1">
    <source>
        <dbReference type="EMBL" id="ABP54597.1"/>
    </source>
</evidence>
<proteinExistence type="predicted"/>
<organism evidence="1 2">
    <name type="scientific">Salinispora tropica (strain ATCC BAA-916 / DSM 44818 / JCM 13857 / NBRC 105044 / CNB-440)</name>
    <dbReference type="NCBI Taxonomy" id="369723"/>
    <lineage>
        <taxon>Bacteria</taxon>
        <taxon>Bacillati</taxon>
        <taxon>Actinomycetota</taxon>
        <taxon>Actinomycetes</taxon>
        <taxon>Micromonosporales</taxon>
        <taxon>Micromonosporaceae</taxon>
        <taxon>Salinispora</taxon>
    </lineage>
</organism>
<dbReference type="PANTHER" id="PTHR37489">
    <property type="entry name" value="DUF3500 DOMAIN-CONTAINING PROTEIN"/>
    <property type="match status" value="1"/>
</dbReference>
<dbReference type="AlphaFoldDB" id="A4X6U7"/>
<evidence type="ECO:0008006" key="3">
    <source>
        <dbReference type="Google" id="ProtNLM"/>
    </source>
</evidence>
<protein>
    <recommendedName>
        <fullName evidence="3">DUF3500 domain-containing protein</fullName>
    </recommendedName>
</protein>
<dbReference type="eggNOG" id="COG0715">
    <property type="taxonomic scope" value="Bacteria"/>
</dbReference>
<dbReference type="KEGG" id="stp:Strop_2146"/>
<name>A4X6U7_SALTO</name>
<reference evidence="2" key="1">
    <citation type="journal article" date="2007" name="Proc. Natl. Acad. Sci. U.S.A.">
        <title>Genome sequencing reveals complex secondary metabolome in the marine actinomycete Salinispora tropica.</title>
        <authorList>
            <person name="Udwary D.W."/>
            <person name="Zeigler L."/>
            <person name="Asolkar R.N."/>
            <person name="Singan V."/>
            <person name="Lapidus A."/>
            <person name="Fenical W."/>
            <person name="Jensen P.R."/>
            <person name="Moore B.S."/>
        </authorList>
    </citation>
    <scope>NUCLEOTIDE SEQUENCE [LARGE SCALE GENOMIC DNA]</scope>
    <source>
        <strain evidence="2">ATCC BAA-916 / DSM 44818 / CNB-440</strain>
    </source>
</reference>
<dbReference type="PANTHER" id="PTHR37489:SF1">
    <property type="entry name" value="DUF3500 DOMAIN-CONTAINING PROTEIN"/>
    <property type="match status" value="1"/>
</dbReference>
<dbReference type="Proteomes" id="UP000000235">
    <property type="component" value="Chromosome"/>
</dbReference>
<sequence length="362" mass="39489">MLALRTSHLITAEPLRGPDPGVPTTFTFPGPCPPPPCRPMPNGYTGTVDESISQQLRAAAGALLAALDEPERARATHRFDDLGARRWIEYRPRPRPGVCLADLRRAARKATHRLLASALSPSAYAQAVAIIGLEEILDRAEGGHRDRHSDDYWVAVFGDPIRDEAWGWRVEGHHLSISMTIVADQVSPAPIFFGANPAAVRWAGRPITRPLGPEEDLGRALLDTLSPRARAMAVIAEAAPTDIISATRPHVDTPMAPLGVSADQLSPTGRSMLDQLVALYLERFPPELADREARRLAGSPVHFAWAGPSWPGQRHYYRVQGDDLLIEYDNTADDGNHAHTVLRRPSGDFGGDLLAAHHRSAH</sequence>